<accession>A0A1H2XC21</accession>
<dbReference type="GO" id="GO:0097063">
    <property type="term" value="F:cadmium ion sensor activity"/>
    <property type="evidence" value="ECO:0007669"/>
    <property type="project" value="TreeGrafter"/>
</dbReference>
<dbReference type="GO" id="GO:0032791">
    <property type="term" value="F:lead ion binding"/>
    <property type="evidence" value="ECO:0007669"/>
    <property type="project" value="TreeGrafter"/>
</dbReference>
<dbReference type="Proteomes" id="UP000199529">
    <property type="component" value="Unassembled WGS sequence"/>
</dbReference>
<dbReference type="PANTHER" id="PTHR39168">
    <property type="entry name" value="TRANSCRIPTIONAL REGULATOR-RELATED"/>
    <property type="match status" value="1"/>
</dbReference>
<dbReference type="InterPro" id="IPR001845">
    <property type="entry name" value="HTH_ArsR_DNA-bd_dom"/>
</dbReference>
<evidence type="ECO:0000259" key="2">
    <source>
        <dbReference type="PROSITE" id="PS50987"/>
    </source>
</evidence>
<dbReference type="Gene3D" id="1.10.10.10">
    <property type="entry name" value="Winged helix-like DNA-binding domain superfamily/Winged helix DNA-binding domain"/>
    <property type="match status" value="1"/>
</dbReference>
<dbReference type="GO" id="GO:0010288">
    <property type="term" value="P:response to lead ion"/>
    <property type="evidence" value="ECO:0007669"/>
    <property type="project" value="TreeGrafter"/>
</dbReference>
<dbReference type="InterPro" id="IPR052543">
    <property type="entry name" value="HTH_Metal-responsive_Reg"/>
</dbReference>
<dbReference type="Pfam" id="PF12840">
    <property type="entry name" value="HTH_20"/>
    <property type="match status" value="1"/>
</dbReference>
<dbReference type="InterPro" id="IPR036388">
    <property type="entry name" value="WH-like_DNA-bd_sf"/>
</dbReference>
<evidence type="ECO:0000313" key="4">
    <source>
        <dbReference type="Proteomes" id="UP000199529"/>
    </source>
</evidence>
<organism evidence="3 4">
    <name type="scientific">Saccharopolyspora shandongensis</name>
    <dbReference type="NCBI Taxonomy" id="418495"/>
    <lineage>
        <taxon>Bacteria</taxon>
        <taxon>Bacillati</taxon>
        <taxon>Actinomycetota</taxon>
        <taxon>Actinomycetes</taxon>
        <taxon>Pseudonocardiales</taxon>
        <taxon>Pseudonocardiaceae</taxon>
        <taxon>Saccharopolyspora</taxon>
    </lineage>
</organism>
<dbReference type="GO" id="GO:0003677">
    <property type="term" value="F:DNA binding"/>
    <property type="evidence" value="ECO:0007669"/>
    <property type="project" value="TreeGrafter"/>
</dbReference>
<name>A0A1H2XC21_9PSEU</name>
<dbReference type="SMART" id="SM00418">
    <property type="entry name" value="HTH_ARSR"/>
    <property type="match status" value="1"/>
</dbReference>
<dbReference type="EMBL" id="FNOK01000006">
    <property type="protein sequence ID" value="SDW90367.1"/>
    <property type="molecule type" value="Genomic_DNA"/>
</dbReference>
<keyword evidence="4" id="KW-1185">Reference proteome</keyword>
<dbReference type="InterPro" id="IPR036390">
    <property type="entry name" value="WH_DNA-bd_sf"/>
</dbReference>
<dbReference type="AlphaFoldDB" id="A0A1H2XC21"/>
<reference evidence="4" key="1">
    <citation type="submission" date="2016-10" db="EMBL/GenBank/DDBJ databases">
        <authorList>
            <person name="Varghese N."/>
            <person name="Submissions S."/>
        </authorList>
    </citation>
    <scope>NUCLEOTIDE SEQUENCE [LARGE SCALE GENOMIC DNA]</scope>
    <source>
        <strain evidence="4">CGMCC 4.3530</strain>
    </source>
</reference>
<dbReference type="PROSITE" id="PS50987">
    <property type="entry name" value="HTH_ARSR_2"/>
    <property type="match status" value="1"/>
</dbReference>
<feature type="region of interest" description="Disordered" evidence="1">
    <location>
        <begin position="245"/>
        <end position="269"/>
    </location>
</feature>
<protein>
    <submittedName>
        <fullName evidence="3">Transcriptional regulator, ArsR family</fullName>
    </submittedName>
</protein>
<dbReference type="OrthoDB" id="3232131at2"/>
<dbReference type="SUPFAM" id="SSF46785">
    <property type="entry name" value="Winged helix' DNA-binding domain"/>
    <property type="match status" value="1"/>
</dbReference>
<dbReference type="GO" id="GO:0003700">
    <property type="term" value="F:DNA-binding transcription factor activity"/>
    <property type="evidence" value="ECO:0007669"/>
    <property type="project" value="InterPro"/>
</dbReference>
<dbReference type="PANTHER" id="PTHR39168:SF1">
    <property type="entry name" value="TRANSCRIPTIONAL REGULATORY PROTEIN"/>
    <property type="match status" value="1"/>
</dbReference>
<dbReference type="GO" id="GO:0046686">
    <property type="term" value="P:response to cadmium ion"/>
    <property type="evidence" value="ECO:0007669"/>
    <property type="project" value="TreeGrafter"/>
</dbReference>
<evidence type="ECO:0000313" key="3">
    <source>
        <dbReference type="EMBL" id="SDW90367.1"/>
    </source>
</evidence>
<gene>
    <name evidence="3" type="ORF">SAMN05216215_100633</name>
</gene>
<dbReference type="RefSeq" id="WP_093263204.1">
    <property type="nucleotide sequence ID" value="NZ_FNOK01000006.1"/>
</dbReference>
<proteinExistence type="predicted"/>
<evidence type="ECO:0000256" key="1">
    <source>
        <dbReference type="SAM" id="MobiDB-lite"/>
    </source>
</evidence>
<feature type="domain" description="HTH arsR-type" evidence="2">
    <location>
        <begin position="1"/>
        <end position="96"/>
    </location>
</feature>
<sequence length="269" mass="28062">MAVQGDSDIAPVAALFAEPGRAKVLQALADGRSLPASVLAAEAGLSASAASAHLAKLCAGGLIEAERSGRHRYFRLVDGRVAAVLETLAAIAPAEPVRSLRQGTRAAAVREARSCYDHLAGRLGVTVTAALLDRGALAADDGIRDTRRRPQDGLSVQLSDHPYRLGPRADEVFAALGVDLHAMQAGPSRRPLLRFCVDWSEQRHHLAGRLGAALLTALLDSGWLARKPQQRALKLTAHGADGLQAALGITPGEPGRSATAPPALPAPRP</sequence>